<name>A0AA40HR16_CNENI</name>
<evidence type="ECO:0000256" key="5">
    <source>
        <dbReference type="ARBA" id="ARBA00022989"/>
    </source>
</evidence>
<dbReference type="InterPro" id="IPR009281">
    <property type="entry name" value="TMEM176A/TMEM176B"/>
</dbReference>
<evidence type="ECO:0000256" key="7">
    <source>
        <dbReference type="SAM" id="Phobius"/>
    </source>
</evidence>
<keyword evidence="5 7" id="KW-1133">Transmembrane helix</keyword>
<evidence type="ECO:0000256" key="6">
    <source>
        <dbReference type="ARBA" id="ARBA00023136"/>
    </source>
</evidence>
<evidence type="ECO:0000313" key="9">
    <source>
        <dbReference type="Proteomes" id="UP001177744"/>
    </source>
</evidence>
<gene>
    <name evidence="8" type="ORF">QTO34_004831</name>
</gene>
<comment type="subcellular location">
    <subcellularLocation>
        <location evidence="1">Membrane</location>
        <topology evidence="1">Multi-pass membrane protein</topology>
    </subcellularLocation>
</comment>
<comment type="caution">
    <text evidence="8">The sequence shown here is derived from an EMBL/GenBank/DDBJ whole genome shotgun (WGS) entry which is preliminary data.</text>
</comment>
<proteinExistence type="inferred from homology"/>
<dbReference type="GO" id="GO:0016020">
    <property type="term" value="C:membrane"/>
    <property type="evidence" value="ECO:0007669"/>
    <property type="project" value="UniProtKB-SubCell"/>
</dbReference>
<evidence type="ECO:0008006" key="10">
    <source>
        <dbReference type="Google" id="ProtNLM"/>
    </source>
</evidence>
<evidence type="ECO:0000256" key="4">
    <source>
        <dbReference type="ARBA" id="ARBA00022692"/>
    </source>
</evidence>
<evidence type="ECO:0000313" key="8">
    <source>
        <dbReference type="EMBL" id="KAK1335247.1"/>
    </source>
</evidence>
<evidence type="ECO:0000256" key="1">
    <source>
        <dbReference type="ARBA" id="ARBA00004141"/>
    </source>
</evidence>
<dbReference type="Pfam" id="PF04103">
    <property type="entry name" value="CD20"/>
    <property type="match status" value="1"/>
</dbReference>
<keyword evidence="6 7" id="KW-0472">Membrane</keyword>
<dbReference type="PANTHER" id="PTHR15756:SF6">
    <property type="entry name" value="TRANSMEMBRANE PROTEIN 176A"/>
    <property type="match status" value="1"/>
</dbReference>
<dbReference type="EMBL" id="JAULJE010000014">
    <property type="protein sequence ID" value="KAK1335247.1"/>
    <property type="molecule type" value="Genomic_DNA"/>
</dbReference>
<dbReference type="InterPro" id="IPR007237">
    <property type="entry name" value="CD20-like"/>
</dbReference>
<comment type="similarity">
    <text evidence="2">Belongs to the TMEM176 family.</text>
</comment>
<dbReference type="Proteomes" id="UP001177744">
    <property type="component" value="Unassembled WGS sequence"/>
</dbReference>
<reference evidence="8" key="1">
    <citation type="submission" date="2023-06" db="EMBL/GenBank/DDBJ databases">
        <title>Reference genome for the Northern bat (Eptesicus nilssonii), a most northern bat species.</title>
        <authorList>
            <person name="Laine V.N."/>
            <person name="Pulliainen A.T."/>
            <person name="Lilley T.M."/>
        </authorList>
    </citation>
    <scope>NUCLEOTIDE SEQUENCE</scope>
    <source>
        <strain evidence="8">BLF_Eptnil</strain>
        <tissue evidence="8">Kidney</tissue>
    </source>
</reference>
<keyword evidence="4 7" id="KW-0812">Transmembrane</keyword>
<sequence>MIHSTLENPRGAPLSQLDARKLLAKAQPPPFCCSFLPLLSAAQLCSITFLSLSLVSALSSSWPPCSASFQFLGSLDVHDHGDSRRGEEAPGAPKPTHINVHIHQEPVLNLSCLPWPSAPNTAPWTPGHRRLLVASSVVQIVLGLMSGVLGGLGCITFSDNYPYSMARWVAGIWTGVVAVLAGVICFIYEKWGGTCLALLRTLLALAAFATAIAAIYTGAYYFQELSYSFEQGFCTGPPSWAPTAPPTSTSEEANRQRLCLFYLDLGKALTIGLKAMQLSIWVLLFLTSLTPMFLYCWRRFQPKEEKRPEATAGSK</sequence>
<protein>
    <recommendedName>
        <fullName evidence="10">Transmembrane protein 176A</fullName>
    </recommendedName>
</protein>
<feature type="transmembrane region" description="Helical" evidence="7">
    <location>
        <begin position="131"/>
        <end position="158"/>
    </location>
</feature>
<organism evidence="8 9">
    <name type="scientific">Cnephaeus nilssonii</name>
    <name type="common">Northern bat</name>
    <name type="synonym">Eptesicus nilssonii</name>
    <dbReference type="NCBI Taxonomy" id="3371016"/>
    <lineage>
        <taxon>Eukaryota</taxon>
        <taxon>Metazoa</taxon>
        <taxon>Chordata</taxon>
        <taxon>Craniata</taxon>
        <taxon>Vertebrata</taxon>
        <taxon>Euteleostomi</taxon>
        <taxon>Mammalia</taxon>
        <taxon>Eutheria</taxon>
        <taxon>Laurasiatheria</taxon>
        <taxon>Chiroptera</taxon>
        <taxon>Yangochiroptera</taxon>
        <taxon>Vespertilionidae</taxon>
        <taxon>Cnephaeus</taxon>
    </lineage>
</organism>
<dbReference type="AlphaFoldDB" id="A0AA40HR16"/>
<feature type="transmembrane region" description="Helical" evidence="7">
    <location>
        <begin position="170"/>
        <end position="189"/>
    </location>
</feature>
<feature type="transmembrane region" description="Helical" evidence="7">
    <location>
        <begin position="278"/>
        <end position="297"/>
    </location>
</feature>
<keyword evidence="9" id="KW-1185">Reference proteome</keyword>
<accession>A0AA40HR16</accession>
<keyword evidence="3" id="KW-0597">Phosphoprotein</keyword>
<evidence type="ECO:0000256" key="2">
    <source>
        <dbReference type="ARBA" id="ARBA00006022"/>
    </source>
</evidence>
<evidence type="ECO:0000256" key="3">
    <source>
        <dbReference type="ARBA" id="ARBA00022553"/>
    </source>
</evidence>
<feature type="transmembrane region" description="Helical" evidence="7">
    <location>
        <begin position="201"/>
        <end position="222"/>
    </location>
</feature>
<dbReference type="PANTHER" id="PTHR15756">
    <property type="entry name" value="LR8/HCA112"/>
    <property type="match status" value="1"/>
</dbReference>